<feature type="non-terminal residue" evidence="1">
    <location>
        <position position="1"/>
    </location>
</feature>
<proteinExistence type="predicted"/>
<dbReference type="EMBL" id="CAJOAZ010026182">
    <property type="protein sequence ID" value="CAF4398883.1"/>
    <property type="molecule type" value="Genomic_DNA"/>
</dbReference>
<dbReference type="Proteomes" id="UP000663844">
    <property type="component" value="Unassembled WGS sequence"/>
</dbReference>
<evidence type="ECO:0000313" key="1">
    <source>
        <dbReference type="EMBL" id="CAF4398883.1"/>
    </source>
</evidence>
<reference evidence="1" key="1">
    <citation type="submission" date="2021-02" db="EMBL/GenBank/DDBJ databases">
        <authorList>
            <person name="Nowell W R."/>
        </authorList>
    </citation>
    <scope>NUCLEOTIDE SEQUENCE</scope>
</reference>
<accession>A0A820P4U0</accession>
<dbReference type="AlphaFoldDB" id="A0A820P4U0"/>
<evidence type="ECO:0000313" key="2">
    <source>
        <dbReference type="Proteomes" id="UP000663844"/>
    </source>
</evidence>
<protein>
    <submittedName>
        <fullName evidence="1">Uncharacterized protein</fullName>
    </submittedName>
</protein>
<name>A0A820P4U0_9BILA</name>
<gene>
    <name evidence="1" type="ORF">OXD698_LOCUS51348</name>
</gene>
<organism evidence="1 2">
    <name type="scientific">Adineta steineri</name>
    <dbReference type="NCBI Taxonomy" id="433720"/>
    <lineage>
        <taxon>Eukaryota</taxon>
        <taxon>Metazoa</taxon>
        <taxon>Spiralia</taxon>
        <taxon>Gnathifera</taxon>
        <taxon>Rotifera</taxon>
        <taxon>Eurotatoria</taxon>
        <taxon>Bdelloidea</taxon>
        <taxon>Adinetida</taxon>
        <taxon>Adinetidae</taxon>
        <taxon>Adineta</taxon>
    </lineage>
</organism>
<comment type="caution">
    <text evidence="1">The sequence shown here is derived from an EMBL/GenBank/DDBJ whole genome shotgun (WGS) entry which is preliminary data.</text>
</comment>
<sequence>GTVKNGTDFLCRFRSKTARQCPIFQIGYILQKLKEQDPRINLTALYHQVIIFKFR</sequence>